<gene>
    <name evidence="2" type="ORF">PR048_009418</name>
</gene>
<accession>A0ABQ9I1M9</accession>
<organism evidence="2 3">
    <name type="scientific">Dryococelus australis</name>
    <dbReference type="NCBI Taxonomy" id="614101"/>
    <lineage>
        <taxon>Eukaryota</taxon>
        <taxon>Metazoa</taxon>
        <taxon>Ecdysozoa</taxon>
        <taxon>Arthropoda</taxon>
        <taxon>Hexapoda</taxon>
        <taxon>Insecta</taxon>
        <taxon>Pterygota</taxon>
        <taxon>Neoptera</taxon>
        <taxon>Polyneoptera</taxon>
        <taxon>Phasmatodea</taxon>
        <taxon>Verophasmatodea</taxon>
        <taxon>Anareolatae</taxon>
        <taxon>Phasmatidae</taxon>
        <taxon>Eurycanthinae</taxon>
        <taxon>Dryococelus</taxon>
    </lineage>
</organism>
<dbReference type="Proteomes" id="UP001159363">
    <property type="component" value="Chromosome 3"/>
</dbReference>
<dbReference type="EMBL" id="JARBHB010000003">
    <property type="protein sequence ID" value="KAJ8889913.1"/>
    <property type="molecule type" value="Genomic_DNA"/>
</dbReference>
<sequence length="414" mass="44423">MLRTFLCDETGLTDGFLEGSESLRASLNIWDADQSHLQQHRRRIACNTFRGVGEIPMNETLAALEEAVDGLSGGFCSSDCKRGGGGHDDVIPVVKVLEATCIRLSASQSAVPSPAAQTGLQRLTQSRRRETPLGCSCNGTRSSSLTSERPSLSLRRETAAMCSHDGMLELSHAATMAPWATARRCLQNNGDSNMAEVRVKELASKAAKMDTITDGEMPLCTFVVETSLFELARMRRGHSPLTDHDLFPDAADLTVEDATPAGSLHGIQVTSLETGLSIEGLRQHKGSPTKPMQRQASSRGEIAHWICIMSLRHLANRYGGNTARLARRSDEVLGVRVSVALIAPSLLDLRCGVPTGVHPTLNVTEVIAAPVLLMAVLRNACVHFITLGAILETKVKAGHLVFVATTVLAISETG</sequence>
<reference evidence="2 3" key="1">
    <citation type="submission" date="2023-02" db="EMBL/GenBank/DDBJ databases">
        <title>LHISI_Scaffold_Assembly.</title>
        <authorList>
            <person name="Stuart O.P."/>
            <person name="Cleave R."/>
            <person name="Magrath M.J.L."/>
            <person name="Mikheyev A.S."/>
        </authorList>
    </citation>
    <scope>NUCLEOTIDE SEQUENCE [LARGE SCALE GENOMIC DNA]</scope>
    <source>
        <strain evidence="2">Daus_M_001</strain>
        <tissue evidence="2">Leg muscle</tissue>
    </source>
</reference>
<comment type="caution">
    <text evidence="2">The sequence shown here is derived from an EMBL/GenBank/DDBJ whole genome shotgun (WGS) entry which is preliminary data.</text>
</comment>
<evidence type="ECO:0000313" key="3">
    <source>
        <dbReference type="Proteomes" id="UP001159363"/>
    </source>
</evidence>
<evidence type="ECO:0000256" key="1">
    <source>
        <dbReference type="SAM" id="MobiDB-lite"/>
    </source>
</evidence>
<keyword evidence="3" id="KW-1185">Reference proteome</keyword>
<protein>
    <submittedName>
        <fullName evidence="2">Uncharacterized protein</fullName>
    </submittedName>
</protein>
<proteinExistence type="predicted"/>
<name>A0ABQ9I1M9_9NEOP</name>
<feature type="region of interest" description="Disordered" evidence="1">
    <location>
        <begin position="131"/>
        <end position="150"/>
    </location>
</feature>
<feature type="compositionally biased region" description="Low complexity" evidence="1">
    <location>
        <begin position="140"/>
        <end position="150"/>
    </location>
</feature>
<evidence type="ECO:0000313" key="2">
    <source>
        <dbReference type="EMBL" id="KAJ8889913.1"/>
    </source>
</evidence>